<keyword evidence="11" id="KW-1185">Reference proteome</keyword>
<dbReference type="Proteomes" id="UP000030765">
    <property type="component" value="Unassembled WGS sequence"/>
</dbReference>
<organism evidence="9">
    <name type="scientific">Anopheles sinensis</name>
    <name type="common">Mosquito</name>
    <dbReference type="NCBI Taxonomy" id="74873"/>
    <lineage>
        <taxon>Eukaryota</taxon>
        <taxon>Metazoa</taxon>
        <taxon>Ecdysozoa</taxon>
        <taxon>Arthropoda</taxon>
        <taxon>Hexapoda</taxon>
        <taxon>Insecta</taxon>
        <taxon>Pterygota</taxon>
        <taxon>Neoptera</taxon>
        <taxon>Endopterygota</taxon>
        <taxon>Diptera</taxon>
        <taxon>Nematocera</taxon>
        <taxon>Culicoidea</taxon>
        <taxon>Culicidae</taxon>
        <taxon>Anophelinae</taxon>
        <taxon>Anopheles</taxon>
    </lineage>
</organism>
<keyword evidence="3" id="KW-0805">Transcription regulation</keyword>
<dbReference type="Pfam" id="PF10491">
    <property type="entry name" value="Nrf1_DNA-bind"/>
    <property type="match status" value="1"/>
</dbReference>
<dbReference type="PANTHER" id="PTHR20338">
    <property type="entry name" value="NUCLEAR RESPIRATORY FACTOR 1"/>
    <property type="match status" value="1"/>
</dbReference>
<keyword evidence="5" id="KW-0804">Transcription</keyword>
<dbReference type="GO" id="GO:0003677">
    <property type="term" value="F:DNA binding"/>
    <property type="evidence" value="ECO:0007669"/>
    <property type="project" value="UniProtKB-KW"/>
</dbReference>
<sequence length="742" mass="82182">MPLLFADGYPTALNKITEQQLEKFIPFMVQCSLGYIQIHSLDEFTEPEWWPKDVEFTKPFRRPKSFTGNWLQTMREIVVVCYSFHDCIYLLRYCNDLASYQPTSLRFINNYNSTTSLYERKSNKLLVTFRNENMLYDQEQKINSRKCLLPKQSSSQYNQMAQEEMEHERVCVAEQSNQATGNSSDDDDVIFCGEVFDQQLPLESSGRARTEQQKKHFLAQNFTLACVNSSEPAVGIEPSPTKTKGNGAEQESGAAHEHPPGKHRRIARSTRYAMTLGRCPLIPLSSPLGQSLIKSTKASCSPEYATERLERMDRFCYAPTLAPGIGELLRQHRTGQDTVLSAQDRRLPKWMFIKPRSGGAPVPTSYKRPADEPLEHYHDYKFPRRQYSTKHRMENFLFYNKPLIDSCRPCAVRLKRLKPSELDLLIEWPGVERRKREAELAAEQERQRREAAAARPMIIASIDLCSSDEEEMENEENETSADTRTDASKAHEIGPETPELQEDTTDITGSMDVDLETIVLEGDDGDLVPRSGMLVDSRRQTPLNELRRSTGAPISATNPPSPFHSTLLSERALRLNQSLPTAATGTGTSLGGGGGGGGRPMYLYANCTRTSVGVGPGTPGAATIADSNRLLKENRIAGWMQNGIGHVGGDGARPTALPMMAQSHTTMLLATPNGARTLYPMAFANGSVGAVPSHVGGPSVVQTLTTTTFVNQTVHKRQVTVARTSGPTATAVNGAATAANLQ</sequence>
<evidence type="ECO:0000256" key="1">
    <source>
        <dbReference type="ARBA" id="ARBA00004123"/>
    </source>
</evidence>
<proteinExistence type="inferred from homology"/>
<evidence type="ECO:0000256" key="5">
    <source>
        <dbReference type="ARBA" id="ARBA00023163"/>
    </source>
</evidence>
<evidence type="ECO:0000313" key="11">
    <source>
        <dbReference type="Proteomes" id="UP000030765"/>
    </source>
</evidence>
<dbReference type="EMBL" id="KE525413">
    <property type="protein sequence ID" value="KFB53094.1"/>
    <property type="molecule type" value="Genomic_DNA"/>
</dbReference>
<keyword evidence="4" id="KW-0238">DNA-binding</keyword>
<evidence type="ECO:0000256" key="2">
    <source>
        <dbReference type="ARBA" id="ARBA00005713"/>
    </source>
</evidence>
<dbReference type="GO" id="GO:0006357">
    <property type="term" value="P:regulation of transcription by RNA polymerase II"/>
    <property type="evidence" value="ECO:0007669"/>
    <property type="project" value="InterPro"/>
</dbReference>
<feature type="region of interest" description="Disordered" evidence="7">
    <location>
        <begin position="466"/>
        <end position="504"/>
    </location>
</feature>
<reference evidence="9 11" key="1">
    <citation type="journal article" date="2014" name="BMC Genomics">
        <title>Genome sequence of Anopheles sinensis provides insight into genetics basis of mosquito competence for malaria parasites.</title>
        <authorList>
            <person name="Zhou D."/>
            <person name="Zhang D."/>
            <person name="Ding G."/>
            <person name="Shi L."/>
            <person name="Hou Q."/>
            <person name="Ye Y."/>
            <person name="Xu Y."/>
            <person name="Zhou H."/>
            <person name="Xiong C."/>
            <person name="Li S."/>
            <person name="Yu J."/>
            <person name="Hong S."/>
            <person name="Yu X."/>
            <person name="Zou P."/>
            <person name="Chen C."/>
            <person name="Chang X."/>
            <person name="Wang W."/>
            <person name="Lv Y."/>
            <person name="Sun Y."/>
            <person name="Ma L."/>
            <person name="Shen B."/>
            <person name="Zhu C."/>
        </authorList>
    </citation>
    <scope>NUCLEOTIDE SEQUENCE [LARGE SCALE GENOMIC DNA]</scope>
</reference>
<dbReference type="GO" id="GO:0003700">
    <property type="term" value="F:DNA-binding transcription factor activity"/>
    <property type="evidence" value="ECO:0007669"/>
    <property type="project" value="InterPro"/>
</dbReference>
<dbReference type="VEuPathDB" id="VectorBase:ASIS003984"/>
<dbReference type="AlphaFoldDB" id="A0A084WSA0"/>
<dbReference type="OMA" id="LEMDDSM"/>
<evidence type="ECO:0000256" key="3">
    <source>
        <dbReference type="ARBA" id="ARBA00023015"/>
    </source>
</evidence>
<dbReference type="InterPro" id="IPR039142">
    <property type="entry name" value="NRF1/Ewg"/>
</dbReference>
<dbReference type="VEuPathDB" id="VectorBase:ASIC021386"/>
<evidence type="ECO:0000259" key="8">
    <source>
        <dbReference type="Pfam" id="PF10491"/>
    </source>
</evidence>
<feature type="domain" description="Nuclear respiratory factor 1 NLS/DNA-binding dimerisation" evidence="8">
    <location>
        <begin position="1"/>
        <end position="92"/>
    </location>
</feature>
<evidence type="ECO:0000256" key="7">
    <source>
        <dbReference type="SAM" id="MobiDB-lite"/>
    </source>
</evidence>
<protein>
    <submittedName>
        <fullName evidence="9">AGAP002153-PA-like protein</fullName>
    </submittedName>
</protein>
<name>A0A084WSA0_ANOSI</name>
<evidence type="ECO:0000313" key="10">
    <source>
        <dbReference type="EnsemblMetazoa" id="ASIC021386-PA"/>
    </source>
</evidence>
<feature type="region of interest" description="Disordered" evidence="7">
    <location>
        <begin position="233"/>
        <end position="264"/>
    </location>
</feature>
<accession>A0A084WSA0</accession>
<feature type="compositionally biased region" description="Basic and acidic residues" evidence="7">
    <location>
        <begin position="481"/>
        <end position="494"/>
    </location>
</feature>
<dbReference type="OrthoDB" id="6288734at2759"/>
<comment type="subcellular location">
    <subcellularLocation>
        <location evidence="1">Nucleus</location>
    </subcellularLocation>
</comment>
<feature type="compositionally biased region" description="Acidic residues" evidence="7">
    <location>
        <begin position="466"/>
        <end position="479"/>
    </location>
</feature>
<reference evidence="10" key="2">
    <citation type="submission" date="2020-05" db="UniProtKB">
        <authorList>
            <consortium name="EnsemblMetazoa"/>
        </authorList>
    </citation>
    <scope>IDENTIFICATION</scope>
</reference>
<dbReference type="EnsemblMetazoa" id="ASIC021386-RA">
    <property type="protein sequence ID" value="ASIC021386-PA"/>
    <property type="gene ID" value="ASIC021386"/>
</dbReference>
<evidence type="ECO:0000256" key="4">
    <source>
        <dbReference type="ARBA" id="ARBA00023125"/>
    </source>
</evidence>
<dbReference type="GO" id="GO:0005634">
    <property type="term" value="C:nucleus"/>
    <property type="evidence" value="ECO:0007669"/>
    <property type="project" value="UniProtKB-SubCell"/>
</dbReference>
<dbReference type="EMBL" id="ATLV01026411">
    <property type="status" value="NOT_ANNOTATED_CDS"/>
    <property type="molecule type" value="Genomic_DNA"/>
</dbReference>
<comment type="similarity">
    <text evidence="2">Belongs to the NRF1/Ewg family.</text>
</comment>
<gene>
    <name evidence="9" type="ORF">ZHAS_00021386</name>
</gene>
<evidence type="ECO:0000256" key="6">
    <source>
        <dbReference type="ARBA" id="ARBA00023242"/>
    </source>
</evidence>
<keyword evidence="6" id="KW-0539">Nucleus</keyword>
<dbReference type="InterPro" id="IPR019525">
    <property type="entry name" value="Nrf1_NLS/DNA-bd_dimer"/>
</dbReference>
<evidence type="ECO:0000313" key="9">
    <source>
        <dbReference type="EMBL" id="KFB53094.1"/>
    </source>
</evidence>